<proteinExistence type="inferred from homology"/>
<dbReference type="KEGG" id="tot:TOT_010001219"/>
<organism evidence="11 12">
    <name type="scientific">Theileria orientalis strain Shintoku</name>
    <dbReference type="NCBI Taxonomy" id="869250"/>
    <lineage>
        <taxon>Eukaryota</taxon>
        <taxon>Sar</taxon>
        <taxon>Alveolata</taxon>
        <taxon>Apicomplexa</taxon>
        <taxon>Aconoidasida</taxon>
        <taxon>Piroplasmida</taxon>
        <taxon>Theileriidae</taxon>
        <taxon>Theileria</taxon>
    </lineage>
</organism>
<dbReference type="InterPro" id="IPR013699">
    <property type="entry name" value="Signal_recog_part_SRP72_RNA-bd"/>
</dbReference>
<dbReference type="GO" id="GO:0006614">
    <property type="term" value="P:SRP-dependent cotranslational protein targeting to membrane"/>
    <property type="evidence" value="ECO:0007669"/>
    <property type="project" value="InterPro"/>
</dbReference>
<feature type="compositionally biased region" description="Basic and acidic residues" evidence="9">
    <location>
        <begin position="254"/>
        <end position="266"/>
    </location>
</feature>
<dbReference type="PANTHER" id="PTHR14094:SF9">
    <property type="entry name" value="SIGNAL RECOGNITION PARTICLE SUBUNIT SRP72"/>
    <property type="match status" value="1"/>
</dbReference>
<dbReference type="EMBL" id="AP011946">
    <property type="protein sequence ID" value="BAM38704.1"/>
    <property type="molecule type" value="Genomic_DNA"/>
</dbReference>
<comment type="subcellular location">
    <subcellularLocation>
        <location evidence="2">Cytoplasm</location>
    </subcellularLocation>
    <subcellularLocation>
        <location evidence="1">Endoplasmic reticulum</location>
    </subcellularLocation>
</comment>
<keyword evidence="6" id="KW-0256">Endoplasmic reticulum</keyword>
<keyword evidence="8" id="KW-0687">Ribonucleoprotein</keyword>
<dbReference type="Gene3D" id="1.25.40.10">
    <property type="entry name" value="Tetratricopeptide repeat domain"/>
    <property type="match status" value="1"/>
</dbReference>
<dbReference type="GO" id="GO:0005786">
    <property type="term" value="C:signal recognition particle, endoplasmic reticulum targeting"/>
    <property type="evidence" value="ECO:0007669"/>
    <property type="project" value="UniProtKB-KW"/>
</dbReference>
<dbReference type="eggNOG" id="KOG2376">
    <property type="taxonomic scope" value="Eukaryota"/>
</dbReference>
<evidence type="ECO:0000256" key="6">
    <source>
        <dbReference type="ARBA" id="ARBA00022824"/>
    </source>
</evidence>
<evidence type="ECO:0000256" key="2">
    <source>
        <dbReference type="ARBA" id="ARBA00004496"/>
    </source>
</evidence>
<evidence type="ECO:0000259" key="10">
    <source>
        <dbReference type="Pfam" id="PF08492"/>
    </source>
</evidence>
<sequence length="307" mass="35797">MIHGNCIWTYLSNGNLNECQRYLENFNRLLKPEDMCFFKSAIMCVDGKVSKGISLLRQGLSLTKELKFVECIVKLLLREGKNKEALSLLQEYYEEFVKDVKYVKRYFLLLVRVHKQLGSPESVYNSLKELLELTETSASDHPFKLGCKYLEEQNKHKEAVEIYKQLYSKNKEDKLAQLGILYNQSFLPENYLELPREYVDVAVRDVRFIDAEELEADYKVTFHFEDQAKTVKTKVKKNKKRRNKKPQNPTGNPDPERWLHKYERTIYKKQAKRRKDATKGLTQGSTTTVASKPTTGTITATSNAMKR</sequence>
<name>J7MES7_THEOR</name>
<feature type="compositionally biased region" description="Basic residues" evidence="9">
    <location>
        <begin position="231"/>
        <end position="245"/>
    </location>
</feature>
<evidence type="ECO:0000256" key="5">
    <source>
        <dbReference type="ARBA" id="ARBA00022490"/>
    </source>
</evidence>
<dbReference type="InterPro" id="IPR011990">
    <property type="entry name" value="TPR-like_helical_dom_sf"/>
</dbReference>
<comment type="similarity">
    <text evidence="3">Belongs to the SRP72 family.</text>
</comment>
<dbReference type="AlphaFoldDB" id="J7MES7"/>
<dbReference type="RefSeq" id="XP_009689005.1">
    <property type="nucleotide sequence ID" value="XM_009690710.1"/>
</dbReference>
<keyword evidence="7" id="KW-0733">Signal recognition particle</keyword>
<dbReference type="STRING" id="869250.J7MES7"/>
<dbReference type="OrthoDB" id="185373at2759"/>
<evidence type="ECO:0000313" key="12">
    <source>
        <dbReference type="Proteomes" id="UP000003786"/>
    </source>
</evidence>
<dbReference type="PANTHER" id="PTHR14094">
    <property type="entry name" value="SIGNAL RECOGNITION PARTICLE 72"/>
    <property type="match status" value="1"/>
</dbReference>
<evidence type="ECO:0000256" key="1">
    <source>
        <dbReference type="ARBA" id="ARBA00004240"/>
    </source>
</evidence>
<feature type="region of interest" description="Disordered" evidence="9">
    <location>
        <begin position="231"/>
        <end position="307"/>
    </location>
</feature>
<evidence type="ECO:0000256" key="7">
    <source>
        <dbReference type="ARBA" id="ARBA00023135"/>
    </source>
</evidence>
<dbReference type="GeneID" id="20714018"/>
<keyword evidence="5" id="KW-0963">Cytoplasm</keyword>
<gene>
    <name evidence="11" type="ORF">TOT_010001219</name>
</gene>
<evidence type="ECO:0000313" key="11">
    <source>
        <dbReference type="EMBL" id="BAM38704.1"/>
    </source>
</evidence>
<evidence type="ECO:0000256" key="4">
    <source>
        <dbReference type="ARBA" id="ARBA00018350"/>
    </source>
</evidence>
<evidence type="ECO:0000256" key="8">
    <source>
        <dbReference type="ARBA" id="ARBA00023274"/>
    </source>
</evidence>
<dbReference type="InterPro" id="IPR026270">
    <property type="entry name" value="SRP72"/>
</dbReference>
<evidence type="ECO:0000256" key="9">
    <source>
        <dbReference type="SAM" id="MobiDB-lite"/>
    </source>
</evidence>
<feature type="compositionally biased region" description="Basic residues" evidence="9">
    <location>
        <begin position="267"/>
        <end position="276"/>
    </location>
</feature>
<dbReference type="GO" id="GO:0043022">
    <property type="term" value="F:ribosome binding"/>
    <property type="evidence" value="ECO:0007669"/>
    <property type="project" value="TreeGrafter"/>
</dbReference>
<dbReference type="VEuPathDB" id="PiroplasmaDB:TOT_010001219"/>
<feature type="domain" description="Signal recognition particle SRP72 subunit RNA-binding" evidence="10">
    <location>
        <begin position="227"/>
        <end position="269"/>
    </location>
</feature>
<dbReference type="GO" id="GO:0008312">
    <property type="term" value="F:7S RNA binding"/>
    <property type="evidence" value="ECO:0007669"/>
    <property type="project" value="InterPro"/>
</dbReference>
<dbReference type="Proteomes" id="UP000003786">
    <property type="component" value="Chromosome 1"/>
</dbReference>
<evidence type="ECO:0000256" key="3">
    <source>
        <dbReference type="ARBA" id="ARBA00007676"/>
    </source>
</evidence>
<protein>
    <recommendedName>
        <fullName evidence="4">Signal recognition particle subunit SRP72</fullName>
    </recommendedName>
</protein>
<keyword evidence="12" id="KW-1185">Reference proteome</keyword>
<reference evidence="11 12" key="1">
    <citation type="journal article" date="2012" name="MBio">
        <title>Comparative genome analysis of three eukaryotic parasites with differing abilities to transform leukocytes reveals key mediators of Theileria-induced leukocyte transformation.</title>
        <authorList>
            <person name="Hayashida K."/>
            <person name="Hara Y."/>
            <person name="Abe T."/>
            <person name="Yamasaki C."/>
            <person name="Toyoda A."/>
            <person name="Kosuge T."/>
            <person name="Suzuki Y."/>
            <person name="Sato Y."/>
            <person name="Kawashima S."/>
            <person name="Katayama T."/>
            <person name="Wakaguri H."/>
            <person name="Inoue N."/>
            <person name="Homma K."/>
            <person name="Tada-Umezaki M."/>
            <person name="Yagi Y."/>
            <person name="Fujii Y."/>
            <person name="Habara T."/>
            <person name="Kanehisa M."/>
            <person name="Watanabe H."/>
            <person name="Ito K."/>
            <person name="Gojobori T."/>
            <person name="Sugawara H."/>
            <person name="Imanishi T."/>
            <person name="Weir W."/>
            <person name="Gardner M."/>
            <person name="Pain A."/>
            <person name="Shiels B."/>
            <person name="Hattori M."/>
            <person name="Nene V."/>
            <person name="Sugimoto C."/>
        </authorList>
    </citation>
    <scope>NUCLEOTIDE SEQUENCE [LARGE SCALE GENOMIC DNA]</scope>
    <source>
        <strain evidence="11 12">Shintoku</strain>
    </source>
</reference>
<dbReference type="SUPFAM" id="SSF48452">
    <property type="entry name" value="TPR-like"/>
    <property type="match status" value="1"/>
</dbReference>
<dbReference type="GO" id="GO:0005783">
    <property type="term" value="C:endoplasmic reticulum"/>
    <property type="evidence" value="ECO:0007669"/>
    <property type="project" value="UniProtKB-SubCell"/>
</dbReference>
<feature type="compositionally biased region" description="Polar residues" evidence="9">
    <location>
        <begin position="280"/>
        <end position="307"/>
    </location>
</feature>
<dbReference type="Pfam" id="PF08492">
    <property type="entry name" value="SRP72"/>
    <property type="match status" value="1"/>
</dbReference>
<accession>J7MES7</accession>